<protein>
    <submittedName>
        <fullName evidence="2">Maleylpyruvate isomerase family mycothiol-dependent enzyme</fullName>
    </submittedName>
</protein>
<dbReference type="Gene3D" id="1.20.120.450">
    <property type="entry name" value="dinb family like domain"/>
    <property type="match status" value="1"/>
</dbReference>
<keyword evidence="2" id="KW-0413">Isomerase</keyword>
<gene>
    <name evidence="2" type="ORF">FXN61_29810</name>
</gene>
<name>A0ABX1FQB3_9PSEU</name>
<dbReference type="SUPFAM" id="SSF109854">
    <property type="entry name" value="DinB/YfiT-like putative metalloenzymes"/>
    <property type="match status" value="1"/>
</dbReference>
<proteinExistence type="predicted"/>
<dbReference type="GO" id="GO:0016853">
    <property type="term" value="F:isomerase activity"/>
    <property type="evidence" value="ECO:0007669"/>
    <property type="project" value="UniProtKB-KW"/>
</dbReference>
<dbReference type="Pfam" id="PF11716">
    <property type="entry name" value="MDMPI_N"/>
    <property type="match status" value="1"/>
</dbReference>
<comment type="caution">
    <text evidence="2">The sequence shown here is derived from an EMBL/GenBank/DDBJ whole genome shotgun (WGS) entry which is preliminary data.</text>
</comment>
<sequence>MTEDIRAAVAAERRDQAELLAGLTEEQWDAPSLCEGWRVKEVVAHTTLPFRSSGWRVLLEMLKSGGRFNHASDRMARKDAAALSTHDLVETLRANIDHPWTPPGGGATGALSHDVIHGLDITVALGLDRRVPEERLRLVLDGMKPSNVKYFGADLDGKRLEATDLDWTFGEGTPVRGLAQDLLLVVCGRRLPPGRLS</sequence>
<evidence type="ECO:0000313" key="2">
    <source>
        <dbReference type="EMBL" id="NKE60757.1"/>
    </source>
</evidence>
<keyword evidence="3" id="KW-1185">Reference proteome</keyword>
<dbReference type="NCBIfam" id="TIGR03083">
    <property type="entry name" value="maleylpyruvate isomerase family mycothiol-dependent enzyme"/>
    <property type="match status" value="1"/>
</dbReference>
<dbReference type="InterPro" id="IPR034660">
    <property type="entry name" value="DinB/YfiT-like"/>
</dbReference>
<dbReference type="RefSeq" id="WP_167977418.1">
    <property type="nucleotide sequence ID" value="NZ_VSRL01000136.1"/>
</dbReference>
<reference evidence="2 3" key="1">
    <citation type="submission" date="2019-08" db="EMBL/GenBank/DDBJ databases">
        <title>Lentzea from Indian Himalayas.</title>
        <authorList>
            <person name="Mandal S."/>
            <person name="Mallick Gupta A."/>
            <person name="Maiti P.K."/>
            <person name="Sarkar J."/>
            <person name="Mandal S."/>
        </authorList>
    </citation>
    <scope>NUCLEOTIDE SEQUENCE [LARGE SCALE GENOMIC DNA]</scope>
    <source>
        <strain evidence="2 3">PSKA42</strain>
    </source>
</reference>
<accession>A0ABX1FQB3</accession>
<dbReference type="EMBL" id="VSRL01000136">
    <property type="protein sequence ID" value="NKE60757.1"/>
    <property type="molecule type" value="Genomic_DNA"/>
</dbReference>
<dbReference type="Proteomes" id="UP001515943">
    <property type="component" value="Unassembled WGS sequence"/>
</dbReference>
<evidence type="ECO:0000313" key="3">
    <source>
        <dbReference type="Proteomes" id="UP001515943"/>
    </source>
</evidence>
<dbReference type="InterPro" id="IPR017517">
    <property type="entry name" value="Maleyloyr_isom"/>
</dbReference>
<dbReference type="InterPro" id="IPR024344">
    <property type="entry name" value="MDMPI_metal-binding"/>
</dbReference>
<feature type="domain" description="Mycothiol-dependent maleylpyruvate isomerase metal-binding" evidence="1">
    <location>
        <begin position="10"/>
        <end position="97"/>
    </location>
</feature>
<organism evidence="2 3">
    <name type="scientific">Lentzea indica</name>
    <dbReference type="NCBI Taxonomy" id="2604800"/>
    <lineage>
        <taxon>Bacteria</taxon>
        <taxon>Bacillati</taxon>
        <taxon>Actinomycetota</taxon>
        <taxon>Actinomycetes</taxon>
        <taxon>Pseudonocardiales</taxon>
        <taxon>Pseudonocardiaceae</taxon>
        <taxon>Lentzea</taxon>
    </lineage>
</organism>
<evidence type="ECO:0000259" key="1">
    <source>
        <dbReference type="Pfam" id="PF11716"/>
    </source>
</evidence>